<evidence type="ECO:0000313" key="1">
    <source>
        <dbReference type="EMBL" id="CAI0379030.1"/>
    </source>
</evidence>
<reference evidence="1" key="1">
    <citation type="submission" date="2022-08" db="EMBL/GenBank/DDBJ databases">
        <authorList>
            <person name="Gutierrez-Valencia J."/>
        </authorList>
    </citation>
    <scope>NUCLEOTIDE SEQUENCE</scope>
</reference>
<sequence length="81" mass="9498">FHDFTHLLPYLECPQGTNTAQHLVLLHIYHSLNQKAVDLSRQDLRGYTLIRLQDMQFFQFASRSQKVHCIKIFSIKIPCLA</sequence>
<gene>
    <name evidence="1" type="ORF">LITE_LOCUS2116</name>
</gene>
<feature type="non-terminal residue" evidence="1">
    <location>
        <position position="81"/>
    </location>
</feature>
<dbReference type="AlphaFoldDB" id="A0AAV0H1A2"/>
<dbReference type="Proteomes" id="UP001154282">
    <property type="component" value="Unassembled WGS sequence"/>
</dbReference>
<evidence type="ECO:0000313" key="2">
    <source>
        <dbReference type="Proteomes" id="UP001154282"/>
    </source>
</evidence>
<name>A0AAV0H1A2_9ROSI</name>
<feature type="non-terminal residue" evidence="1">
    <location>
        <position position="1"/>
    </location>
</feature>
<proteinExistence type="predicted"/>
<protein>
    <submittedName>
        <fullName evidence="1">Uncharacterized protein</fullName>
    </submittedName>
</protein>
<accession>A0AAV0H1A2</accession>
<organism evidence="1 2">
    <name type="scientific">Linum tenue</name>
    <dbReference type="NCBI Taxonomy" id="586396"/>
    <lineage>
        <taxon>Eukaryota</taxon>
        <taxon>Viridiplantae</taxon>
        <taxon>Streptophyta</taxon>
        <taxon>Embryophyta</taxon>
        <taxon>Tracheophyta</taxon>
        <taxon>Spermatophyta</taxon>
        <taxon>Magnoliopsida</taxon>
        <taxon>eudicotyledons</taxon>
        <taxon>Gunneridae</taxon>
        <taxon>Pentapetalae</taxon>
        <taxon>rosids</taxon>
        <taxon>fabids</taxon>
        <taxon>Malpighiales</taxon>
        <taxon>Linaceae</taxon>
        <taxon>Linum</taxon>
    </lineage>
</organism>
<comment type="caution">
    <text evidence="1">The sequence shown here is derived from an EMBL/GenBank/DDBJ whole genome shotgun (WGS) entry which is preliminary data.</text>
</comment>
<dbReference type="EMBL" id="CAMGYJ010000002">
    <property type="protein sequence ID" value="CAI0379030.1"/>
    <property type="molecule type" value="Genomic_DNA"/>
</dbReference>
<keyword evidence="2" id="KW-1185">Reference proteome</keyword>